<reference evidence="2" key="2">
    <citation type="submission" date="2017-12" db="EMBL/GenBank/DDBJ databases">
        <title>Genome sequence of the Bar-tailed Godwit (Limosa lapponica baueri).</title>
        <authorList>
            <person name="Lima N.C.B."/>
            <person name="Parody-Merino A.M."/>
            <person name="Battley P.F."/>
            <person name="Fidler A.E."/>
            <person name="Prosdocimi F."/>
        </authorList>
    </citation>
    <scope>NUCLEOTIDE SEQUENCE [LARGE SCALE GENOMIC DNA]</scope>
</reference>
<name>A0A2I0TI58_LIMLA</name>
<dbReference type="InterPro" id="IPR052251">
    <property type="entry name" value="GH-ZnFinger_Regulators"/>
</dbReference>
<proteinExistence type="predicted"/>
<gene>
    <name evidence="1" type="ORF">llap_16179</name>
</gene>
<dbReference type="AlphaFoldDB" id="A0A2I0TI58"/>
<protein>
    <submittedName>
        <fullName evidence="1">Zinc finger protein rlf</fullName>
    </submittedName>
</protein>
<organism evidence="1 2">
    <name type="scientific">Limosa lapponica baueri</name>
    <dbReference type="NCBI Taxonomy" id="1758121"/>
    <lineage>
        <taxon>Eukaryota</taxon>
        <taxon>Metazoa</taxon>
        <taxon>Chordata</taxon>
        <taxon>Craniata</taxon>
        <taxon>Vertebrata</taxon>
        <taxon>Euteleostomi</taxon>
        <taxon>Archelosauria</taxon>
        <taxon>Archosauria</taxon>
        <taxon>Dinosauria</taxon>
        <taxon>Saurischia</taxon>
        <taxon>Theropoda</taxon>
        <taxon>Coelurosauria</taxon>
        <taxon>Aves</taxon>
        <taxon>Neognathae</taxon>
        <taxon>Neoaves</taxon>
        <taxon>Charadriiformes</taxon>
        <taxon>Scolopacidae</taxon>
        <taxon>Limosa</taxon>
    </lineage>
</organism>
<evidence type="ECO:0000313" key="1">
    <source>
        <dbReference type="EMBL" id="PKU33517.1"/>
    </source>
</evidence>
<evidence type="ECO:0000313" key="2">
    <source>
        <dbReference type="Proteomes" id="UP000233556"/>
    </source>
</evidence>
<dbReference type="EMBL" id="KZ510014">
    <property type="protein sequence ID" value="PKU33517.1"/>
    <property type="molecule type" value="Genomic_DNA"/>
</dbReference>
<dbReference type="OrthoDB" id="8691423at2759"/>
<dbReference type="PANTHER" id="PTHR15507:SF18">
    <property type="entry name" value="ZINC FINGER PROTEIN RLF"/>
    <property type="match status" value="1"/>
</dbReference>
<dbReference type="GO" id="GO:0000981">
    <property type="term" value="F:DNA-binding transcription factor activity, RNA polymerase II-specific"/>
    <property type="evidence" value="ECO:0007669"/>
    <property type="project" value="TreeGrafter"/>
</dbReference>
<sequence length="87" mass="10017">MSTVLLLITYERNLKNEKITSEVTDRDSHDALLEFGNNNLQVLVDITREGVWKNPVLLKILSQQPVETEEGYRRADRLEKSVIFVAC</sequence>
<dbReference type="Proteomes" id="UP000233556">
    <property type="component" value="Unassembled WGS sequence"/>
</dbReference>
<dbReference type="GO" id="GO:0005634">
    <property type="term" value="C:nucleus"/>
    <property type="evidence" value="ECO:0007669"/>
    <property type="project" value="UniProtKB-SubCell"/>
</dbReference>
<accession>A0A2I0TI58</accession>
<dbReference type="PANTHER" id="PTHR15507">
    <property type="entry name" value="ZINC FINGER PROTEIN RLF"/>
    <property type="match status" value="1"/>
</dbReference>
<keyword evidence="2" id="KW-1185">Reference proteome</keyword>
<dbReference type="GO" id="GO:0008270">
    <property type="term" value="F:zinc ion binding"/>
    <property type="evidence" value="ECO:0007669"/>
    <property type="project" value="UniProtKB-KW"/>
</dbReference>
<reference evidence="2" key="1">
    <citation type="submission" date="2017-11" db="EMBL/GenBank/DDBJ databases">
        <authorList>
            <person name="Lima N.C."/>
            <person name="Parody-Merino A.M."/>
            <person name="Battley P.F."/>
            <person name="Fidler A.E."/>
            <person name="Prosdocimi F."/>
        </authorList>
    </citation>
    <scope>NUCLEOTIDE SEQUENCE [LARGE SCALE GENOMIC DNA]</scope>
</reference>
<dbReference type="GO" id="GO:0003677">
    <property type="term" value="F:DNA binding"/>
    <property type="evidence" value="ECO:0007669"/>
    <property type="project" value="UniProtKB-KW"/>
</dbReference>